<dbReference type="InterPro" id="IPR029039">
    <property type="entry name" value="Flavoprotein-like_sf"/>
</dbReference>
<comment type="caution">
    <text evidence="2">The sequence shown here is derived from an EMBL/GenBank/DDBJ whole genome shotgun (WGS) entry which is preliminary data.</text>
</comment>
<sequence length="179" mass="19672">MDLLLNILFIVLSLLAAAGVGLLIFFKLTVSIRDSRRRPAEKRLGQGARKALLLYQPSNGRRNVPQAEALAARLAEMGYAVTVNHPSEDLPYAPGDYDLLVFGTPVYMGETARPLRRYLENHPFTGKRVLLYVDGLDLGHAPELEALKELVPAGNELYAVKVAPRDREGLLAFAAEYGA</sequence>
<evidence type="ECO:0000313" key="3">
    <source>
        <dbReference type="Proteomes" id="UP000760668"/>
    </source>
</evidence>
<dbReference type="SUPFAM" id="SSF52218">
    <property type="entry name" value="Flavoproteins"/>
    <property type="match status" value="1"/>
</dbReference>
<name>A0A921MLW4_9FIRM</name>
<evidence type="ECO:0008006" key="4">
    <source>
        <dbReference type="Google" id="ProtNLM"/>
    </source>
</evidence>
<accession>A0A921MLW4</accession>
<evidence type="ECO:0000313" key="2">
    <source>
        <dbReference type="EMBL" id="HJG86804.1"/>
    </source>
</evidence>
<reference evidence="2" key="1">
    <citation type="journal article" date="2021" name="PeerJ">
        <title>Extensive microbial diversity within the chicken gut microbiome revealed by metagenomics and culture.</title>
        <authorList>
            <person name="Gilroy R."/>
            <person name="Ravi A."/>
            <person name="Getino M."/>
            <person name="Pursley I."/>
            <person name="Horton D.L."/>
            <person name="Alikhan N.F."/>
            <person name="Baker D."/>
            <person name="Gharbi K."/>
            <person name="Hall N."/>
            <person name="Watson M."/>
            <person name="Adriaenssens E.M."/>
            <person name="Foster-Nyarko E."/>
            <person name="Jarju S."/>
            <person name="Secka A."/>
            <person name="Antonio M."/>
            <person name="Oren A."/>
            <person name="Chaudhuri R.R."/>
            <person name="La Ragione R."/>
            <person name="Hildebrand F."/>
            <person name="Pallen M.J."/>
        </authorList>
    </citation>
    <scope>NUCLEOTIDE SEQUENCE</scope>
    <source>
        <strain evidence="2">CHK179-5677</strain>
    </source>
</reference>
<dbReference type="RefSeq" id="WP_295369744.1">
    <property type="nucleotide sequence ID" value="NZ_DYUC01000071.1"/>
</dbReference>
<dbReference type="Proteomes" id="UP000760668">
    <property type="component" value="Unassembled WGS sequence"/>
</dbReference>
<keyword evidence="1" id="KW-0472">Membrane</keyword>
<dbReference type="Gene3D" id="3.40.50.360">
    <property type="match status" value="1"/>
</dbReference>
<keyword evidence="1" id="KW-1133">Transmembrane helix</keyword>
<reference evidence="2" key="2">
    <citation type="submission" date="2021-09" db="EMBL/GenBank/DDBJ databases">
        <authorList>
            <person name="Gilroy R."/>
        </authorList>
    </citation>
    <scope>NUCLEOTIDE SEQUENCE</scope>
    <source>
        <strain evidence="2">CHK179-5677</strain>
    </source>
</reference>
<dbReference type="AlphaFoldDB" id="A0A921MLW4"/>
<protein>
    <recommendedName>
        <fullName evidence="4">Flavodoxin</fullName>
    </recommendedName>
</protein>
<dbReference type="EMBL" id="DYUC01000071">
    <property type="protein sequence ID" value="HJG86804.1"/>
    <property type="molecule type" value="Genomic_DNA"/>
</dbReference>
<organism evidence="2 3">
    <name type="scientific">Pseudoflavonifractor capillosus</name>
    <dbReference type="NCBI Taxonomy" id="106588"/>
    <lineage>
        <taxon>Bacteria</taxon>
        <taxon>Bacillati</taxon>
        <taxon>Bacillota</taxon>
        <taxon>Clostridia</taxon>
        <taxon>Eubacteriales</taxon>
        <taxon>Oscillospiraceae</taxon>
        <taxon>Pseudoflavonifractor</taxon>
    </lineage>
</organism>
<gene>
    <name evidence="2" type="ORF">K8V01_07280</name>
</gene>
<feature type="transmembrane region" description="Helical" evidence="1">
    <location>
        <begin position="6"/>
        <end position="28"/>
    </location>
</feature>
<proteinExistence type="predicted"/>
<keyword evidence="1" id="KW-0812">Transmembrane</keyword>
<evidence type="ECO:0000256" key="1">
    <source>
        <dbReference type="SAM" id="Phobius"/>
    </source>
</evidence>